<comment type="caution">
    <text evidence="1">The sequence shown here is derived from an EMBL/GenBank/DDBJ whole genome shotgun (WGS) entry which is preliminary data.</text>
</comment>
<dbReference type="Proteomes" id="UP001390339">
    <property type="component" value="Unassembled WGS sequence"/>
</dbReference>
<evidence type="ECO:0000313" key="1">
    <source>
        <dbReference type="EMBL" id="KAK8869192.1"/>
    </source>
</evidence>
<protein>
    <submittedName>
        <fullName evidence="1">Uncharacterized protein</fullName>
    </submittedName>
</protein>
<accession>A0ABR2IWH8</accession>
<sequence length="273" mass="31652">MALNNTFMGLPVEIRPLIYSDLLVLQDPISFVEELFTSPPALRRAWSRGLYPSILQVNKRVFSEANSLLYTDNRFRFVDLWLWPYSGVARVDLTPFFLGISLQASSLRYICVNFPSFKQSYFEPGDIVKIDDVDINNLETIQASCTGLITIEFILCFAADVPNMTGQDSRADPLTALELLLNGISTLKKVIVNAHNSKNIQMRDYNDAEDGYSGIWNRMIEYGWTVNVRDPPKRMWIRSDDMVDFDTESDYNHYERKLVTREFRRLEKEMDDR</sequence>
<organism evidence="1 2">
    <name type="scientific">Apiospora arundinis</name>
    <dbReference type="NCBI Taxonomy" id="335852"/>
    <lineage>
        <taxon>Eukaryota</taxon>
        <taxon>Fungi</taxon>
        <taxon>Dikarya</taxon>
        <taxon>Ascomycota</taxon>
        <taxon>Pezizomycotina</taxon>
        <taxon>Sordariomycetes</taxon>
        <taxon>Xylariomycetidae</taxon>
        <taxon>Amphisphaeriales</taxon>
        <taxon>Apiosporaceae</taxon>
        <taxon>Apiospora</taxon>
    </lineage>
</organism>
<proteinExistence type="predicted"/>
<keyword evidence="2" id="KW-1185">Reference proteome</keyword>
<evidence type="ECO:0000313" key="2">
    <source>
        <dbReference type="Proteomes" id="UP001390339"/>
    </source>
</evidence>
<dbReference type="EMBL" id="JAPCWZ010000004">
    <property type="protein sequence ID" value="KAK8869192.1"/>
    <property type="molecule type" value="Genomic_DNA"/>
</dbReference>
<reference evidence="1 2" key="1">
    <citation type="journal article" date="2024" name="IMA Fungus">
        <title>Apiospora arundinis, a panoply of carbohydrate-active enzymes and secondary metabolites.</title>
        <authorList>
            <person name="Sorensen T."/>
            <person name="Petersen C."/>
            <person name="Muurmann A.T."/>
            <person name="Christiansen J.V."/>
            <person name="Brundto M.L."/>
            <person name="Overgaard C.K."/>
            <person name="Boysen A.T."/>
            <person name="Wollenberg R.D."/>
            <person name="Larsen T.O."/>
            <person name="Sorensen J.L."/>
            <person name="Nielsen K.L."/>
            <person name="Sondergaard T.E."/>
        </authorList>
    </citation>
    <scope>NUCLEOTIDE SEQUENCE [LARGE SCALE GENOMIC DNA]</scope>
    <source>
        <strain evidence="1 2">AAU 773</strain>
    </source>
</reference>
<name>A0ABR2IWH8_9PEZI</name>
<gene>
    <name evidence="1" type="ORF">PGQ11_007770</name>
</gene>